<reference evidence="2" key="1">
    <citation type="submission" date="2020-05" db="EMBL/GenBank/DDBJ databases">
        <title>Complete genome sequence of Bradyrhizobium diazoefficiens XF1 isolated from soybean nodule.</title>
        <authorList>
            <person name="Noda R."/>
            <person name="Kakizaki K."/>
            <person name="Minamisawa K."/>
        </authorList>
    </citation>
    <scope>NUCLEOTIDE SEQUENCE</scope>
    <source>
        <strain evidence="2">XF1</strain>
    </source>
</reference>
<accession>A0A810BKD0</accession>
<protein>
    <submittedName>
        <fullName evidence="8">Uncharacterized protein</fullName>
    </submittedName>
</protein>
<evidence type="ECO:0000313" key="4">
    <source>
        <dbReference type="EMBL" id="BCE42379.1"/>
    </source>
</evidence>
<proteinExistence type="predicted"/>
<reference evidence="7" key="7">
    <citation type="submission" date="2020-05" db="EMBL/GenBank/DDBJ databases">
        <title>Complete genome sequence of Bradyrhizobium diazoefficiens XF6 isolated from soybean nodule.</title>
        <authorList>
            <person name="Noda R."/>
            <person name="Kakizaki K."/>
            <person name="Minamisawa K."/>
        </authorList>
    </citation>
    <scope>NUCLEOTIDE SEQUENCE</scope>
    <source>
        <strain evidence="7">XF6</strain>
    </source>
</reference>
<evidence type="ECO:0000313" key="7">
    <source>
        <dbReference type="EMBL" id="BCE68616.1"/>
    </source>
</evidence>
<dbReference type="EMBL" id="AP023094">
    <property type="protein sequence ID" value="BCE51192.1"/>
    <property type="molecule type" value="Genomic_DNA"/>
</dbReference>
<reference evidence="10" key="2">
    <citation type="submission" date="2020-05" db="EMBL/GenBank/DDBJ databases">
        <title>Complete genome sequence of Bradyrhizobium diazoefficiens XF10 isolated from soybean nodule.</title>
        <authorList>
            <person name="Noda R."/>
            <person name="Kakizaki K."/>
            <person name="Minamisawa K."/>
        </authorList>
    </citation>
    <scope>NUCLEOTIDE SEQUENCE</scope>
    <source>
        <strain evidence="10">XF10</strain>
    </source>
</reference>
<evidence type="ECO:0000313" key="3">
    <source>
        <dbReference type="EMBL" id="BCE33699.1"/>
    </source>
</evidence>
<evidence type="ECO:0000313" key="6">
    <source>
        <dbReference type="EMBL" id="BCE59933.1"/>
    </source>
</evidence>
<dbReference type="EMBL" id="AP023096">
    <property type="protein sequence ID" value="BCE68616.1"/>
    <property type="molecule type" value="Genomic_DNA"/>
</dbReference>
<evidence type="ECO:0000313" key="2">
    <source>
        <dbReference type="EMBL" id="BCE24933.1"/>
    </source>
</evidence>
<gene>
    <name evidence="10" type="ORF">XF10B_74890</name>
    <name evidence="2" type="ORF">XF1B_76140</name>
    <name evidence="3" type="ORF">XF2B_74680</name>
    <name evidence="4" type="ORF">XF3B_74100</name>
    <name evidence="5" type="ORF">XF4B_75410</name>
    <name evidence="6" type="ORF">XF5B_74450</name>
    <name evidence="7" type="ORF">XF6B_74150</name>
    <name evidence="8" type="ORF">XF8B_74170</name>
    <name evidence="9" type="ORF">XF9B_73430</name>
</gene>
<dbReference type="AlphaFoldDB" id="A0A810BKD0"/>
<feature type="region of interest" description="Disordered" evidence="1">
    <location>
        <begin position="1"/>
        <end position="36"/>
    </location>
</feature>
<dbReference type="EMBL" id="AP023099">
    <property type="protein sequence ID" value="BCE94691.1"/>
    <property type="molecule type" value="Genomic_DNA"/>
</dbReference>
<reference evidence="4" key="4">
    <citation type="submission" date="2020-05" db="EMBL/GenBank/DDBJ databases">
        <title>Complete genome sequence of Bradyrhizobium diazoefficiens XF3 isolated from soybean nodule.</title>
        <authorList>
            <person name="Noda R."/>
            <person name="Kakizaki K."/>
            <person name="Minamisawa K."/>
        </authorList>
    </citation>
    <scope>NUCLEOTIDE SEQUENCE</scope>
    <source>
        <strain evidence="4">XF3</strain>
    </source>
</reference>
<name>A0A810BKD0_9BRAD</name>
<dbReference type="EMBL" id="AP023092">
    <property type="protein sequence ID" value="BCE33699.1"/>
    <property type="molecule type" value="Genomic_DNA"/>
</dbReference>
<organism evidence="8">
    <name type="scientific">Bradyrhizobium diazoefficiens</name>
    <dbReference type="NCBI Taxonomy" id="1355477"/>
    <lineage>
        <taxon>Bacteria</taxon>
        <taxon>Pseudomonadati</taxon>
        <taxon>Pseudomonadota</taxon>
        <taxon>Alphaproteobacteria</taxon>
        <taxon>Hyphomicrobiales</taxon>
        <taxon>Nitrobacteraceae</taxon>
        <taxon>Bradyrhizobium</taxon>
    </lineage>
</organism>
<evidence type="ECO:0000313" key="10">
    <source>
        <dbReference type="EMBL" id="BCE94691.1"/>
    </source>
</evidence>
<evidence type="ECO:0000313" key="5">
    <source>
        <dbReference type="EMBL" id="BCE51192.1"/>
    </source>
</evidence>
<dbReference type="EMBL" id="AP023098">
    <property type="protein sequence ID" value="BCE85922.1"/>
    <property type="molecule type" value="Genomic_DNA"/>
</dbReference>
<reference evidence="6" key="6">
    <citation type="submission" date="2020-05" db="EMBL/GenBank/DDBJ databases">
        <title>Complete genome sequence of Bradyrhizobium diazoefficiens XF5 isolated from soybean nodule.</title>
        <authorList>
            <person name="Noda R."/>
            <person name="Kakizaki K."/>
            <person name="Minamisawa K."/>
        </authorList>
    </citation>
    <scope>NUCLEOTIDE SEQUENCE</scope>
    <source>
        <strain evidence="6">XF5</strain>
    </source>
</reference>
<dbReference type="EMBL" id="AP023095">
    <property type="protein sequence ID" value="BCE59933.1"/>
    <property type="molecule type" value="Genomic_DNA"/>
</dbReference>
<sequence>MSWMNQNRGVAGTNDIAACRTMPSSKAPPLSASRAWSRSDVGVAAVEGDMGGLIPAGEKLLPDSLPNRGAALLPNPKIG</sequence>
<evidence type="ECO:0000256" key="1">
    <source>
        <dbReference type="SAM" id="MobiDB-lite"/>
    </source>
</evidence>
<dbReference type="EMBL" id="AP023091">
    <property type="protein sequence ID" value="BCE24933.1"/>
    <property type="molecule type" value="Genomic_DNA"/>
</dbReference>
<reference evidence="9" key="9">
    <citation type="submission" date="2020-05" db="EMBL/GenBank/DDBJ databases">
        <title>Complete genome sequence of Bradyrhizobium diazoefficiens XF9 isolated from soybean nodule.</title>
        <authorList>
            <person name="Noda R."/>
            <person name="Kakizaki K."/>
            <person name="Minamisawa K."/>
        </authorList>
    </citation>
    <scope>NUCLEOTIDE SEQUENCE</scope>
    <source>
        <strain evidence="9">XF9</strain>
    </source>
</reference>
<reference evidence="3" key="3">
    <citation type="submission" date="2020-05" db="EMBL/GenBank/DDBJ databases">
        <title>Complete genome sequence of Bradyrhizobium diazoefficiens XF2 isolated from soybean nodule.</title>
        <authorList>
            <person name="Noda R."/>
            <person name="Kakizaki K."/>
            <person name="Minamisawa K."/>
        </authorList>
    </citation>
    <scope>NUCLEOTIDE SEQUENCE</scope>
    <source>
        <strain evidence="3">XF2</strain>
    </source>
</reference>
<evidence type="ECO:0000313" key="9">
    <source>
        <dbReference type="EMBL" id="BCE85922.1"/>
    </source>
</evidence>
<reference evidence="8" key="8">
    <citation type="submission" date="2020-05" db="EMBL/GenBank/DDBJ databases">
        <title>Complete genome sequence of Bradyrhizobium diazoefficiens XF8 isolated from soybean nodule.</title>
        <authorList>
            <person name="Noda R."/>
            <person name="Kakizaki K."/>
            <person name="Minamisawa K."/>
        </authorList>
    </citation>
    <scope>NUCLEOTIDE SEQUENCE</scope>
    <source>
        <strain evidence="8">XF8</strain>
    </source>
</reference>
<dbReference type="EMBL" id="AP023097">
    <property type="protein sequence ID" value="BCE77306.1"/>
    <property type="molecule type" value="Genomic_DNA"/>
</dbReference>
<dbReference type="EMBL" id="AP023093">
    <property type="protein sequence ID" value="BCE42379.1"/>
    <property type="molecule type" value="Genomic_DNA"/>
</dbReference>
<evidence type="ECO:0000313" key="8">
    <source>
        <dbReference type="EMBL" id="BCE77306.1"/>
    </source>
</evidence>
<reference evidence="5" key="5">
    <citation type="submission" date="2020-05" db="EMBL/GenBank/DDBJ databases">
        <title>Complete genome sequence of Bradyrhizobium diazoefficiens XF4 isolated from soybean nodule.</title>
        <authorList>
            <person name="Noda R."/>
            <person name="Kakizaki K."/>
            <person name="Minamisawa K."/>
        </authorList>
    </citation>
    <scope>NUCLEOTIDE SEQUENCE</scope>
    <source>
        <strain evidence="5">XF4</strain>
    </source>
</reference>